<evidence type="ECO:0000313" key="2">
    <source>
        <dbReference type="Proteomes" id="UP001057402"/>
    </source>
</evidence>
<dbReference type="Proteomes" id="UP001057402">
    <property type="component" value="Chromosome 1"/>
</dbReference>
<sequence>MASDPLINLLVRCNHDLDAIHYKLDKEFRSLYPDNANPIRLVSRIKKIRDDLSIVKDQCQELLSAKQDLIDKARTTLVGNRNLLHRIQASVAILPGDAEDPAYDNFKEVIDEWTAQVQSRAGSHLNLNGPTWCIFLSKQMLSHAGNKTEHSSSNDINKLLFSAKVGG</sequence>
<evidence type="ECO:0000313" key="1">
    <source>
        <dbReference type="EMBL" id="KAI4389729.1"/>
    </source>
</evidence>
<proteinExistence type="predicted"/>
<reference evidence="2" key="1">
    <citation type="journal article" date="2023" name="Front. Plant Sci.">
        <title>Chromosomal-level genome assembly of Melastoma candidum provides insights into trichome evolution.</title>
        <authorList>
            <person name="Zhong Y."/>
            <person name="Wu W."/>
            <person name="Sun C."/>
            <person name="Zou P."/>
            <person name="Liu Y."/>
            <person name="Dai S."/>
            <person name="Zhou R."/>
        </authorList>
    </citation>
    <scope>NUCLEOTIDE SEQUENCE [LARGE SCALE GENOMIC DNA]</scope>
</reference>
<protein>
    <submittedName>
        <fullName evidence="1">Uncharacterized protein</fullName>
    </submittedName>
</protein>
<organism evidence="1 2">
    <name type="scientific">Melastoma candidum</name>
    <dbReference type="NCBI Taxonomy" id="119954"/>
    <lineage>
        <taxon>Eukaryota</taxon>
        <taxon>Viridiplantae</taxon>
        <taxon>Streptophyta</taxon>
        <taxon>Embryophyta</taxon>
        <taxon>Tracheophyta</taxon>
        <taxon>Spermatophyta</taxon>
        <taxon>Magnoliopsida</taxon>
        <taxon>eudicotyledons</taxon>
        <taxon>Gunneridae</taxon>
        <taxon>Pentapetalae</taxon>
        <taxon>rosids</taxon>
        <taxon>malvids</taxon>
        <taxon>Myrtales</taxon>
        <taxon>Melastomataceae</taxon>
        <taxon>Melastomatoideae</taxon>
        <taxon>Melastomateae</taxon>
        <taxon>Melastoma</taxon>
    </lineage>
</organism>
<accession>A0ACB9SEW8</accession>
<keyword evidence="2" id="KW-1185">Reference proteome</keyword>
<dbReference type="EMBL" id="CM042880">
    <property type="protein sequence ID" value="KAI4389729.1"/>
    <property type="molecule type" value="Genomic_DNA"/>
</dbReference>
<name>A0ACB9SEW8_9MYRT</name>
<gene>
    <name evidence="1" type="ORF">MLD38_001927</name>
</gene>
<comment type="caution">
    <text evidence="1">The sequence shown here is derived from an EMBL/GenBank/DDBJ whole genome shotgun (WGS) entry which is preliminary data.</text>
</comment>